<dbReference type="GO" id="GO:0007165">
    <property type="term" value="P:signal transduction"/>
    <property type="evidence" value="ECO:0007669"/>
    <property type="project" value="InterPro"/>
</dbReference>
<name>A0A1U8NWT6_GOSHI</name>
<feature type="domain" description="TIR" evidence="1">
    <location>
        <begin position="33"/>
        <end position="156"/>
    </location>
</feature>
<dbReference type="PANTHER" id="PTHR31008">
    <property type="entry name" value="COP1-INTERACTING PROTEIN-RELATED"/>
    <property type="match status" value="1"/>
</dbReference>
<protein>
    <submittedName>
        <fullName evidence="3">TIR-only protein</fullName>
    </submittedName>
</protein>
<keyword evidence="2" id="KW-1185">Reference proteome</keyword>
<dbReference type="PROSITE" id="PS50104">
    <property type="entry name" value="TIR"/>
    <property type="match status" value="1"/>
</dbReference>
<gene>
    <name evidence="3" type="primary">LOC107952644</name>
</gene>
<dbReference type="SMART" id="SM00255">
    <property type="entry name" value="TIR"/>
    <property type="match status" value="1"/>
</dbReference>
<dbReference type="SUPFAM" id="SSF52200">
    <property type="entry name" value="Toll/Interleukin receptor TIR domain"/>
    <property type="match status" value="1"/>
</dbReference>
<dbReference type="InterPro" id="IPR000157">
    <property type="entry name" value="TIR_dom"/>
</dbReference>
<evidence type="ECO:0000313" key="3">
    <source>
        <dbReference type="RefSeq" id="XP_016743325.2"/>
    </source>
</evidence>
<reference evidence="3" key="2">
    <citation type="submission" date="2025-08" db="UniProtKB">
        <authorList>
            <consortium name="RefSeq"/>
        </authorList>
    </citation>
    <scope>IDENTIFICATION</scope>
</reference>
<proteinExistence type="predicted"/>
<sequence>MQQSCSSSAKNLCRKLVQVRTRNSIQAAAKTRPLCDIFINHRGIDTKRTIAGLLHDHLFRLGLRPFLDSRNMKPGDRLFGKIKPAIGDCKLGVAIFSPNYCESYFCLQELALLMENKKRVIPIFCDVKPSQLQVMDYGIRSGEQLQMFKRALEEAKYTVGLTFDTSKGDWSEFLNSATEAVFKNLVELEAESSNRRNFNSSPLLIFKSFFTTDDFGRKGAKFHIENFSDLASIDHICLDSGKFDLVTFTFESFPDLASVDHRPFVRGEFGMRGGRNLPRPDAARGAEGGGLRRYLLLVGFSVFI</sequence>
<dbReference type="PANTHER" id="PTHR31008:SF42">
    <property type="entry name" value="TMV RESISTANCE PROTEIN N-LIKE"/>
    <property type="match status" value="1"/>
</dbReference>
<organism evidence="2 3">
    <name type="scientific">Gossypium hirsutum</name>
    <name type="common">Upland cotton</name>
    <name type="synonym">Gossypium mexicanum</name>
    <dbReference type="NCBI Taxonomy" id="3635"/>
    <lineage>
        <taxon>Eukaryota</taxon>
        <taxon>Viridiplantae</taxon>
        <taxon>Streptophyta</taxon>
        <taxon>Embryophyta</taxon>
        <taxon>Tracheophyta</taxon>
        <taxon>Spermatophyta</taxon>
        <taxon>Magnoliopsida</taxon>
        <taxon>eudicotyledons</taxon>
        <taxon>Gunneridae</taxon>
        <taxon>Pentapetalae</taxon>
        <taxon>rosids</taxon>
        <taxon>malvids</taxon>
        <taxon>Malvales</taxon>
        <taxon>Malvaceae</taxon>
        <taxon>Malvoideae</taxon>
        <taxon>Gossypium</taxon>
    </lineage>
</organism>
<dbReference type="PaxDb" id="3635-A0A1U8NWT6"/>
<dbReference type="AlphaFoldDB" id="A0A1U8NWT6"/>
<evidence type="ECO:0000313" key="2">
    <source>
        <dbReference type="Proteomes" id="UP000818029"/>
    </source>
</evidence>
<dbReference type="KEGG" id="ghi:107952644"/>
<dbReference type="Proteomes" id="UP000818029">
    <property type="component" value="Chromosome D06"/>
</dbReference>
<dbReference type="OMA" id="YDNLTRM"/>
<dbReference type="Gene3D" id="3.40.50.10140">
    <property type="entry name" value="Toll/interleukin-1 receptor homology (TIR) domain"/>
    <property type="match status" value="1"/>
</dbReference>
<dbReference type="GeneID" id="107952644"/>
<dbReference type="SMR" id="A0A1U8NWT6"/>
<dbReference type="InterPro" id="IPR035897">
    <property type="entry name" value="Toll_tir_struct_dom_sf"/>
</dbReference>
<dbReference type="Pfam" id="PF13676">
    <property type="entry name" value="TIR_2"/>
    <property type="match status" value="1"/>
</dbReference>
<accession>A0A1U8NWT6</accession>
<dbReference type="RefSeq" id="XP_016743325.2">
    <property type="nucleotide sequence ID" value="XM_016887836.2"/>
</dbReference>
<reference evidence="2" key="1">
    <citation type="journal article" date="2020" name="Nat. Genet.">
        <title>Genomic diversifications of five Gossypium allopolyploid species and their impact on cotton improvement.</title>
        <authorList>
            <person name="Chen Z.J."/>
            <person name="Sreedasyam A."/>
            <person name="Ando A."/>
            <person name="Song Q."/>
            <person name="De Santiago L.M."/>
            <person name="Hulse-Kemp A.M."/>
            <person name="Ding M."/>
            <person name="Ye W."/>
            <person name="Kirkbride R.C."/>
            <person name="Jenkins J."/>
            <person name="Plott C."/>
            <person name="Lovell J."/>
            <person name="Lin Y.M."/>
            <person name="Vaughn R."/>
            <person name="Liu B."/>
            <person name="Simpson S."/>
            <person name="Scheffler B.E."/>
            <person name="Wen L."/>
            <person name="Saski C.A."/>
            <person name="Grover C.E."/>
            <person name="Hu G."/>
            <person name="Conover J.L."/>
            <person name="Carlson J.W."/>
            <person name="Shu S."/>
            <person name="Boston L.B."/>
            <person name="Williams M."/>
            <person name="Peterson D.G."/>
            <person name="McGee K."/>
            <person name="Jones D.C."/>
            <person name="Wendel J.F."/>
            <person name="Stelly D.M."/>
            <person name="Grimwood J."/>
            <person name="Schmutz J."/>
        </authorList>
    </citation>
    <scope>NUCLEOTIDE SEQUENCE [LARGE SCALE GENOMIC DNA]</scope>
    <source>
        <strain evidence="2">cv. TM-1</strain>
    </source>
</reference>
<evidence type="ECO:0000259" key="1">
    <source>
        <dbReference type="PROSITE" id="PS50104"/>
    </source>
</evidence>
<dbReference type="STRING" id="3635.A0A1U8NWT6"/>